<name>A0ABU2WHM6_9GAMM</name>
<reference evidence="2 3" key="1">
    <citation type="submission" date="2023-09" db="EMBL/GenBank/DDBJ databases">
        <authorList>
            <person name="Rey-Velasco X."/>
        </authorList>
    </citation>
    <scope>NUCLEOTIDE SEQUENCE [LARGE SCALE GENOMIC DNA]</scope>
    <source>
        <strain evidence="2 3">W345</strain>
    </source>
</reference>
<sequence length="932" mass="104680">MFSFHNLEVVHWDYWRRFGIPLDAGIVTVVGPNGSGKTTLLDALRTLLVIGCSSGRDYKRYVRRSDAPYAWLRAEVSNPRRPNGQLAFWPITGERVTLFCNIRKKGGDWERRYGIAPGSVSVEDAETSERIVWKAVRQYEAELEHAGLTRAIKRVLALDQGHTDKLCEYSGRQLLELVFNVFGDQEVLDNYQAAKQDQLAVERELEVLKTRLAQLGTQLREAEAEVNSFNEWMRLTRELADLQAEWLPRVAVAELLGGVRAGRSQLQGARRERVRLERDHDDTRRRHAELDAAADQAELDTEAAIDDESRAQEAFIAARSDAGAIEKTLESRERLLSMAREQAAGVDVEKASTQFDAAQQERFSLTRRQTELAQSISELKARIAALESGRSLAPREVEQFRSALTDARIAHCGLAEIVEISDPAWQGAVEAVLRGLRHVILLDDPDDRMRAWRLGEQLRFRHYVVPDRELAPPATAGSLGACVRFTAKPPVWLPRMLNDIQCVRDAAEGADLPARQSWITPQGYHRERRGARDVSVNDFYFGRAAAAPMKQRVTQLQAEHDAVQPALEQTLKRIADLQMLIAGVDAARELAARQAEFSDAETRGPQCAARAQTAAEALADAQARRREAGLRAQAVREQRGELTARLKQVETAIERLSISVGNSREEQVRRIVELRKQRLRLPAEKRTPDALDEARKKFESVHEVEREIDRERTRLEEGKFVRDDSCIAKQEKLARDHEQLAGTIDNQYVHLERAKTATERARGSYINVLKGTIRRYAQNLRTLGELAGIAVEVEHPQLANDDVQLAQAALAVRFNFDQKGMIGLNDGEASGGQQVMKSMILLVSLLMDEDAGGGFVFIDEPFAHLDIFNIDKVGGFLEATRAQYILTTPNTHNVNVYKPSDLTLVTQKRRPGEQWAPPVAFLRRDRSSDAAA</sequence>
<proteinExistence type="predicted"/>
<dbReference type="EMBL" id="JAVRIC010000007">
    <property type="protein sequence ID" value="MDT0497050.1"/>
    <property type="molecule type" value="Genomic_DNA"/>
</dbReference>
<dbReference type="RefSeq" id="WP_311364444.1">
    <property type="nucleotide sequence ID" value="NZ_JAVRIC010000007.1"/>
</dbReference>
<organism evidence="2 3">
    <name type="scientific">Banduia mediterranea</name>
    <dbReference type="NCBI Taxonomy" id="3075609"/>
    <lineage>
        <taxon>Bacteria</taxon>
        <taxon>Pseudomonadati</taxon>
        <taxon>Pseudomonadota</taxon>
        <taxon>Gammaproteobacteria</taxon>
        <taxon>Nevskiales</taxon>
        <taxon>Algiphilaceae</taxon>
        <taxon>Banduia</taxon>
    </lineage>
</organism>
<dbReference type="Proteomes" id="UP001254608">
    <property type="component" value="Unassembled WGS sequence"/>
</dbReference>
<evidence type="ECO:0000313" key="2">
    <source>
        <dbReference type="EMBL" id="MDT0497050.1"/>
    </source>
</evidence>
<dbReference type="Pfam" id="PF13555">
    <property type="entry name" value="AAA_29"/>
    <property type="match status" value="1"/>
</dbReference>
<gene>
    <name evidence="2" type="ORF">RM530_06675</name>
</gene>
<protein>
    <submittedName>
        <fullName evidence="2">AAA family ATPase</fullName>
    </submittedName>
</protein>
<dbReference type="PANTHER" id="PTHR32182:SF0">
    <property type="entry name" value="DNA REPLICATION AND REPAIR PROTEIN RECF"/>
    <property type="match status" value="1"/>
</dbReference>
<feature type="coiled-coil region" evidence="1">
    <location>
        <begin position="259"/>
        <end position="300"/>
    </location>
</feature>
<dbReference type="SUPFAM" id="SSF52540">
    <property type="entry name" value="P-loop containing nucleoside triphosphate hydrolases"/>
    <property type="match status" value="1"/>
</dbReference>
<accession>A0ABU2WHM6</accession>
<keyword evidence="1" id="KW-0175">Coiled coil</keyword>
<comment type="caution">
    <text evidence="2">The sequence shown here is derived from an EMBL/GenBank/DDBJ whole genome shotgun (WGS) entry which is preliminary data.</text>
</comment>
<dbReference type="PANTHER" id="PTHR32182">
    <property type="entry name" value="DNA REPLICATION AND REPAIR PROTEIN RECF"/>
    <property type="match status" value="1"/>
</dbReference>
<keyword evidence="3" id="KW-1185">Reference proteome</keyword>
<dbReference type="Gene3D" id="3.40.50.300">
    <property type="entry name" value="P-loop containing nucleotide triphosphate hydrolases"/>
    <property type="match status" value="2"/>
</dbReference>
<feature type="coiled-coil region" evidence="1">
    <location>
        <begin position="618"/>
        <end position="652"/>
    </location>
</feature>
<dbReference type="InterPro" id="IPR027417">
    <property type="entry name" value="P-loop_NTPase"/>
</dbReference>
<evidence type="ECO:0000313" key="3">
    <source>
        <dbReference type="Proteomes" id="UP001254608"/>
    </source>
</evidence>
<evidence type="ECO:0000256" key="1">
    <source>
        <dbReference type="SAM" id="Coils"/>
    </source>
</evidence>
<feature type="coiled-coil region" evidence="1">
    <location>
        <begin position="191"/>
        <end position="225"/>
    </location>
</feature>